<evidence type="ECO:0000256" key="16">
    <source>
        <dbReference type="RuleBase" id="RU003945"/>
    </source>
</evidence>
<proteinExistence type="inferred from homology"/>
<comment type="subunit">
    <text evidence="12">Interacts with the Sec translocase complex via SecD. Specifically interacts with transmembrane segments of nascent integral membrane proteins during membrane integration.</text>
</comment>
<feature type="compositionally biased region" description="Polar residues" evidence="17">
    <location>
        <begin position="297"/>
        <end position="306"/>
    </location>
</feature>
<evidence type="ECO:0000256" key="9">
    <source>
        <dbReference type="ARBA" id="ARBA00023136"/>
    </source>
</evidence>
<keyword evidence="5" id="KW-1003">Cell membrane</keyword>
<evidence type="ECO:0000313" key="20">
    <source>
        <dbReference type="EMBL" id="ACU71645.1"/>
    </source>
</evidence>
<evidence type="ECO:0000256" key="8">
    <source>
        <dbReference type="ARBA" id="ARBA00022989"/>
    </source>
</evidence>
<name>C7PZI8_CATAD</name>
<dbReference type="HOGENOM" id="CLU_036138_3_1_11"/>
<keyword evidence="7" id="KW-0653">Protein transport</keyword>
<dbReference type="NCBIfam" id="TIGR03592">
    <property type="entry name" value="yidC_oxa1_cterm"/>
    <property type="match status" value="1"/>
</dbReference>
<evidence type="ECO:0000256" key="5">
    <source>
        <dbReference type="ARBA" id="ARBA00022475"/>
    </source>
</evidence>
<reference evidence="20 21" key="1">
    <citation type="journal article" date="2009" name="Stand. Genomic Sci.">
        <title>Complete genome sequence of Catenulispora acidiphila type strain (ID 139908).</title>
        <authorList>
            <person name="Copeland A."/>
            <person name="Lapidus A."/>
            <person name="Glavina Del Rio T."/>
            <person name="Nolan M."/>
            <person name="Lucas S."/>
            <person name="Chen F."/>
            <person name="Tice H."/>
            <person name="Cheng J.F."/>
            <person name="Bruce D."/>
            <person name="Goodwin L."/>
            <person name="Pitluck S."/>
            <person name="Mikhailova N."/>
            <person name="Pati A."/>
            <person name="Ivanova N."/>
            <person name="Mavromatis K."/>
            <person name="Chen A."/>
            <person name="Palaniappan K."/>
            <person name="Chain P."/>
            <person name="Land M."/>
            <person name="Hauser L."/>
            <person name="Chang Y.J."/>
            <person name="Jeffries C.D."/>
            <person name="Chertkov O."/>
            <person name="Brettin T."/>
            <person name="Detter J.C."/>
            <person name="Han C."/>
            <person name="Ali Z."/>
            <person name="Tindall B.J."/>
            <person name="Goker M."/>
            <person name="Bristow J."/>
            <person name="Eisen J.A."/>
            <person name="Markowitz V."/>
            <person name="Hugenholtz P."/>
            <person name="Kyrpides N.C."/>
            <person name="Klenk H.P."/>
        </authorList>
    </citation>
    <scope>NUCLEOTIDE SEQUENCE [LARGE SCALE GENOMIC DNA]</scope>
    <source>
        <strain evidence="21">DSM 44928 / JCM 14897 / NBRC 102108 / NRRL B-24433 / ID139908</strain>
    </source>
</reference>
<feature type="transmembrane region" description="Helical" evidence="18">
    <location>
        <begin position="7"/>
        <end position="30"/>
    </location>
</feature>
<evidence type="ECO:0000256" key="7">
    <source>
        <dbReference type="ARBA" id="ARBA00022927"/>
    </source>
</evidence>
<feature type="transmembrane region" description="Helical" evidence="18">
    <location>
        <begin position="183"/>
        <end position="204"/>
    </location>
</feature>
<evidence type="ECO:0000256" key="17">
    <source>
        <dbReference type="SAM" id="MobiDB-lite"/>
    </source>
</evidence>
<dbReference type="GO" id="GO:0051205">
    <property type="term" value="P:protein insertion into membrane"/>
    <property type="evidence" value="ECO:0007669"/>
    <property type="project" value="TreeGrafter"/>
</dbReference>
<dbReference type="GO" id="GO:0015031">
    <property type="term" value="P:protein transport"/>
    <property type="evidence" value="ECO:0007669"/>
    <property type="project" value="UniProtKB-KW"/>
</dbReference>
<dbReference type="PANTHER" id="PTHR12428">
    <property type="entry name" value="OXA1"/>
    <property type="match status" value="1"/>
</dbReference>
<dbReference type="PANTHER" id="PTHR12428:SF65">
    <property type="entry name" value="CYTOCHROME C OXIDASE ASSEMBLY PROTEIN COX18, MITOCHONDRIAL"/>
    <property type="match status" value="1"/>
</dbReference>
<dbReference type="EMBL" id="CP001700">
    <property type="protein sequence ID" value="ACU71645.1"/>
    <property type="molecule type" value="Genomic_DNA"/>
</dbReference>
<organism evidence="20 21">
    <name type="scientific">Catenulispora acidiphila (strain DSM 44928 / JCM 14897 / NBRC 102108 / NRRL B-24433 / ID139908)</name>
    <dbReference type="NCBI Taxonomy" id="479433"/>
    <lineage>
        <taxon>Bacteria</taxon>
        <taxon>Bacillati</taxon>
        <taxon>Actinomycetota</taxon>
        <taxon>Actinomycetes</taxon>
        <taxon>Catenulisporales</taxon>
        <taxon>Catenulisporaceae</taxon>
        <taxon>Catenulispora</taxon>
    </lineage>
</organism>
<dbReference type="FunCoup" id="C7PZI8">
    <property type="interactions" value="28"/>
</dbReference>
<dbReference type="GO" id="GO:0005886">
    <property type="term" value="C:plasma membrane"/>
    <property type="evidence" value="ECO:0007669"/>
    <property type="project" value="UniProtKB-SubCell"/>
</dbReference>
<dbReference type="InParanoid" id="C7PZI8"/>
<evidence type="ECO:0000256" key="10">
    <source>
        <dbReference type="ARBA" id="ARBA00023186"/>
    </source>
</evidence>
<evidence type="ECO:0000259" key="19">
    <source>
        <dbReference type="Pfam" id="PF02096"/>
    </source>
</evidence>
<dbReference type="KEGG" id="cai:Caci_2731"/>
<comment type="function">
    <text evidence="11">Required for the insertion and/or proper folding and/or complex formation of integral membrane proteins into the membrane. Involved in integration of membrane proteins that insert both dependently and independently of the Sec translocase complex, as well as at least some lipoproteins. Aids folding of multispanning membrane proteins.</text>
</comment>
<dbReference type="Proteomes" id="UP000000851">
    <property type="component" value="Chromosome"/>
</dbReference>
<evidence type="ECO:0000256" key="14">
    <source>
        <dbReference type="ARBA" id="ARBA00033245"/>
    </source>
</evidence>
<sequence length="334" mass="37254">MGVIDTVLNPIIWAVSFVMVLWHRVFGAIFGEGSSVSWVLSILFLTITIRAAMIPLFRKQIKSMQHMQRLQPQLQALQKKYKLDKQKLQQETMKLYKDNGTSPFASCIPILVQLPFFTALYRVLSHAASGRAVGALSQADATNIQHSTFFGAPIPLRFFTTQTYLNTAANGQFAHTSLVNLRIVALVMVVLYAASQFLTQRMMLTKNTNLDNSVPNPMMQSQKIMLYVMPVGMLFFGLSVQIGVVLYLMTTNVWTIGQQFYTLRNSPVPGSQAEKEMIARRKAKEAKKALAAAGNGPVSNTNTVSTADGKAHDDAPVSRQRAQPVRSTRRKRKR</sequence>
<dbReference type="InterPro" id="IPR028055">
    <property type="entry name" value="YidC/Oxa/ALB_C"/>
</dbReference>
<evidence type="ECO:0000256" key="18">
    <source>
        <dbReference type="SAM" id="Phobius"/>
    </source>
</evidence>
<keyword evidence="8 18" id="KW-1133">Transmembrane helix</keyword>
<dbReference type="InterPro" id="IPR001708">
    <property type="entry name" value="YidC/ALB3/OXA1/COX18"/>
</dbReference>
<dbReference type="CDD" id="cd20070">
    <property type="entry name" value="5TM_YidC_Alb3"/>
    <property type="match status" value="1"/>
</dbReference>
<keyword evidence="4" id="KW-0813">Transport</keyword>
<dbReference type="AlphaFoldDB" id="C7PZI8"/>
<accession>C7PZI8</accession>
<dbReference type="eggNOG" id="COG0706">
    <property type="taxonomic scope" value="Bacteria"/>
</dbReference>
<keyword evidence="6 16" id="KW-0812">Transmembrane</keyword>
<dbReference type="NCBIfam" id="NF002350">
    <property type="entry name" value="PRK01315.1"/>
    <property type="match status" value="1"/>
</dbReference>
<evidence type="ECO:0000256" key="15">
    <source>
        <dbReference type="ARBA" id="ARBA00033342"/>
    </source>
</evidence>
<dbReference type="STRING" id="479433.Caci_2731"/>
<evidence type="ECO:0000256" key="12">
    <source>
        <dbReference type="ARBA" id="ARBA00026028"/>
    </source>
</evidence>
<comment type="subcellular location">
    <subcellularLocation>
        <location evidence="1">Cell membrane</location>
        <topology evidence="1">Multi-pass membrane protein</topology>
    </subcellularLocation>
    <subcellularLocation>
        <location evidence="16">Membrane</location>
        <topology evidence="16">Multi-pass membrane protein</topology>
    </subcellularLocation>
</comment>
<protein>
    <recommendedName>
        <fullName evidence="3">Membrane protein insertase YidC</fullName>
    </recommendedName>
    <alternativeName>
        <fullName evidence="15">Foldase YidC</fullName>
    </alternativeName>
    <alternativeName>
        <fullName evidence="14">Membrane integrase YidC</fullName>
    </alternativeName>
    <alternativeName>
        <fullName evidence="13">Membrane protein YidC</fullName>
    </alternativeName>
</protein>
<feature type="transmembrane region" description="Helical" evidence="18">
    <location>
        <begin position="224"/>
        <end position="249"/>
    </location>
</feature>
<gene>
    <name evidence="20" type="ordered locus">Caci_2731</name>
</gene>
<feature type="domain" description="Membrane insertase YidC/Oxa/ALB C-terminal" evidence="19">
    <location>
        <begin position="38"/>
        <end position="262"/>
    </location>
</feature>
<dbReference type="GO" id="GO:0032977">
    <property type="term" value="F:membrane insertase activity"/>
    <property type="evidence" value="ECO:0007669"/>
    <property type="project" value="InterPro"/>
</dbReference>
<comment type="similarity">
    <text evidence="2">Belongs to the OXA1/ALB3/YidC family. Type 1 subfamily.</text>
</comment>
<keyword evidence="10" id="KW-0143">Chaperone</keyword>
<feature type="region of interest" description="Disordered" evidence="17">
    <location>
        <begin position="280"/>
        <end position="334"/>
    </location>
</feature>
<evidence type="ECO:0000256" key="4">
    <source>
        <dbReference type="ARBA" id="ARBA00022448"/>
    </source>
</evidence>
<keyword evidence="21" id="KW-1185">Reference proteome</keyword>
<dbReference type="InterPro" id="IPR047196">
    <property type="entry name" value="YidC_ALB_C"/>
</dbReference>
<evidence type="ECO:0000313" key="21">
    <source>
        <dbReference type="Proteomes" id="UP000000851"/>
    </source>
</evidence>
<evidence type="ECO:0000256" key="1">
    <source>
        <dbReference type="ARBA" id="ARBA00004651"/>
    </source>
</evidence>
<evidence type="ECO:0000256" key="3">
    <source>
        <dbReference type="ARBA" id="ARBA00015325"/>
    </source>
</evidence>
<evidence type="ECO:0000256" key="13">
    <source>
        <dbReference type="ARBA" id="ARBA00031538"/>
    </source>
</evidence>
<evidence type="ECO:0000256" key="11">
    <source>
        <dbReference type="ARBA" id="ARBA00025034"/>
    </source>
</evidence>
<dbReference type="Pfam" id="PF02096">
    <property type="entry name" value="60KD_IMP"/>
    <property type="match status" value="1"/>
</dbReference>
<feature type="transmembrane region" description="Helical" evidence="18">
    <location>
        <begin position="36"/>
        <end position="57"/>
    </location>
</feature>
<evidence type="ECO:0000256" key="6">
    <source>
        <dbReference type="ARBA" id="ARBA00022692"/>
    </source>
</evidence>
<keyword evidence="9 18" id="KW-0472">Membrane</keyword>
<evidence type="ECO:0000256" key="2">
    <source>
        <dbReference type="ARBA" id="ARBA00010527"/>
    </source>
</evidence>